<dbReference type="InterPro" id="IPR011011">
    <property type="entry name" value="Znf_FYVE_PHD"/>
</dbReference>
<dbReference type="Gene3D" id="3.30.40.10">
    <property type="entry name" value="Zinc/RING finger domain, C3HC4 (zinc finger)"/>
    <property type="match status" value="1"/>
</dbReference>
<keyword evidence="2" id="KW-0863">Zinc-finger</keyword>
<gene>
    <name evidence="6" type="ORF">RFI_09528</name>
</gene>
<dbReference type="Proteomes" id="UP000023152">
    <property type="component" value="Unassembled WGS sequence"/>
</dbReference>
<feature type="compositionally biased region" description="Basic and acidic residues" evidence="4">
    <location>
        <begin position="213"/>
        <end position="229"/>
    </location>
</feature>
<protein>
    <recommendedName>
        <fullName evidence="5">Zinc finger PHD-type domain-containing protein</fullName>
    </recommendedName>
</protein>
<feature type="region of interest" description="Disordered" evidence="4">
    <location>
        <begin position="83"/>
        <end position="104"/>
    </location>
</feature>
<dbReference type="Pfam" id="PF00628">
    <property type="entry name" value="PHD"/>
    <property type="match status" value="1"/>
</dbReference>
<dbReference type="Gene3D" id="1.10.10.60">
    <property type="entry name" value="Homeodomain-like"/>
    <property type="match status" value="1"/>
</dbReference>
<keyword evidence="1" id="KW-0479">Metal-binding</keyword>
<feature type="compositionally biased region" description="Basic and acidic residues" evidence="4">
    <location>
        <begin position="390"/>
        <end position="408"/>
    </location>
</feature>
<reference evidence="6 7" key="1">
    <citation type="journal article" date="2013" name="Curr. Biol.">
        <title>The Genome of the Foraminiferan Reticulomyxa filosa.</title>
        <authorList>
            <person name="Glockner G."/>
            <person name="Hulsmann N."/>
            <person name="Schleicher M."/>
            <person name="Noegel A.A."/>
            <person name="Eichinger L."/>
            <person name="Gallinger C."/>
            <person name="Pawlowski J."/>
            <person name="Sierra R."/>
            <person name="Euteneuer U."/>
            <person name="Pillet L."/>
            <person name="Moustafa A."/>
            <person name="Platzer M."/>
            <person name="Groth M."/>
            <person name="Szafranski K."/>
            <person name="Schliwa M."/>
        </authorList>
    </citation>
    <scope>NUCLEOTIDE SEQUENCE [LARGE SCALE GENOMIC DNA]</scope>
</reference>
<feature type="region of interest" description="Disordered" evidence="4">
    <location>
        <begin position="370"/>
        <end position="423"/>
    </location>
</feature>
<evidence type="ECO:0000256" key="1">
    <source>
        <dbReference type="ARBA" id="ARBA00022723"/>
    </source>
</evidence>
<keyword evidence="7" id="KW-1185">Reference proteome</keyword>
<organism evidence="6 7">
    <name type="scientific">Reticulomyxa filosa</name>
    <dbReference type="NCBI Taxonomy" id="46433"/>
    <lineage>
        <taxon>Eukaryota</taxon>
        <taxon>Sar</taxon>
        <taxon>Rhizaria</taxon>
        <taxon>Retaria</taxon>
        <taxon>Foraminifera</taxon>
        <taxon>Monothalamids</taxon>
        <taxon>Reticulomyxidae</taxon>
        <taxon>Reticulomyxa</taxon>
    </lineage>
</organism>
<keyword evidence="3" id="KW-0862">Zinc</keyword>
<evidence type="ECO:0000256" key="4">
    <source>
        <dbReference type="SAM" id="MobiDB-lite"/>
    </source>
</evidence>
<dbReference type="SMART" id="SM00249">
    <property type="entry name" value="PHD"/>
    <property type="match status" value="1"/>
</dbReference>
<evidence type="ECO:0000256" key="2">
    <source>
        <dbReference type="ARBA" id="ARBA00022771"/>
    </source>
</evidence>
<evidence type="ECO:0000313" key="7">
    <source>
        <dbReference type="Proteomes" id="UP000023152"/>
    </source>
</evidence>
<dbReference type="EMBL" id="ASPP01007151">
    <property type="protein sequence ID" value="ETO27604.1"/>
    <property type="molecule type" value="Genomic_DNA"/>
</dbReference>
<evidence type="ECO:0000313" key="6">
    <source>
        <dbReference type="EMBL" id="ETO27604.1"/>
    </source>
</evidence>
<accession>X6NPI0</accession>
<feature type="domain" description="Zinc finger PHD-type" evidence="5">
    <location>
        <begin position="19"/>
        <end position="62"/>
    </location>
</feature>
<dbReference type="SUPFAM" id="SSF57903">
    <property type="entry name" value="FYVE/PHD zinc finger"/>
    <property type="match status" value="1"/>
</dbReference>
<name>X6NPI0_RETFI</name>
<dbReference type="GO" id="GO:0008270">
    <property type="term" value="F:zinc ion binding"/>
    <property type="evidence" value="ECO:0007669"/>
    <property type="project" value="UniProtKB-KW"/>
</dbReference>
<sequence>MINSVAPDDYDPTSSGYKCCGGTEESGVTLICDGCEYHFHGECMNVNKPEDMPDIWFCKSCSNCWPKAKVLYNRLSAVLSAMSGSDEESDDSSTNSGSVKRTEMTKQKAIQFNVKLDNRLRRLWDFTNREKHALQRCYQQFGQLPAEEVKHKLGDVVAAKLPEQLEAYFYSLMSQVEYLVRVEQLKELIRDNKITLPECLWKKFEQSTTHTETPNKTKNPDKEQSDLHSDNSNSVPLSEEVSKLVTDMLKDVLAKRNRIHSKRPFESTSDVPPPITEDTDIFHSSSDSLDAIVADLMVSFFFFPLVSMTVNNNNNNNNVKRNFADANAFIESIKLILADRQAYHLDENDVRSFKQIVDKYASRLLRLWPSPQTHQPPADPAMHTPIRGASNRDDEMFDSMPKRVEPMKKKSKSPSIATSTATSASLQSRRHKFVKSDLDCLTETDYELAFGLKKPVSLFVHNLTAQLATKIWRRIQMWSVLRPLNQMSAEEREEYLSEAYNKIKAAENESNFPSKLPNWWYPPKHDKLLVDMTLKYGLGDVASIMNDPDFCAIVNSEQEP</sequence>
<dbReference type="InterPro" id="IPR013083">
    <property type="entry name" value="Znf_RING/FYVE/PHD"/>
</dbReference>
<feature type="compositionally biased region" description="Low complexity" evidence="4">
    <location>
        <begin position="413"/>
        <end position="423"/>
    </location>
</feature>
<evidence type="ECO:0000256" key="3">
    <source>
        <dbReference type="ARBA" id="ARBA00022833"/>
    </source>
</evidence>
<comment type="caution">
    <text evidence="6">The sequence shown here is derived from an EMBL/GenBank/DDBJ whole genome shotgun (WGS) entry which is preliminary data.</text>
</comment>
<proteinExistence type="predicted"/>
<dbReference type="InterPro" id="IPR019787">
    <property type="entry name" value="Znf_PHD-finger"/>
</dbReference>
<dbReference type="InterPro" id="IPR001965">
    <property type="entry name" value="Znf_PHD"/>
</dbReference>
<evidence type="ECO:0000259" key="5">
    <source>
        <dbReference type="SMART" id="SM00249"/>
    </source>
</evidence>
<dbReference type="AlphaFoldDB" id="X6NPI0"/>
<feature type="non-terminal residue" evidence="6">
    <location>
        <position position="560"/>
    </location>
</feature>
<feature type="region of interest" description="Disordered" evidence="4">
    <location>
        <begin position="207"/>
        <end position="238"/>
    </location>
</feature>